<dbReference type="InterPro" id="IPR001331">
    <property type="entry name" value="GDS_CDC24_CS"/>
</dbReference>
<dbReference type="GO" id="GO:0031991">
    <property type="term" value="P:regulation of actomyosin contractile ring contraction"/>
    <property type="evidence" value="ECO:0007669"/>
    <property type="project" value="TreeGrafter"/>
</dbReference>
<feature type="region of interest" description="Disordered" evidence="1">
    <location>
        <begin position="2133"/>
        <end position="2160"/>
    </location>
</feature>
<feature type="region of interest" description="Disordered" evidence="1">
    <location>
        <begin position="480"/>
        <end position="565"/>
    </location>
</feature>
<feature type="compositionally biased region" description="Polar residues" evidence="1">
    <location>
        <begin position="205"/>
        <end position="234"/>
    </location>
</feature>
<feature type="compositionally biased region" description="Low complexity" evidence="1">
    <location>
        <begin position="2047"/>
        <end position="2060"/>
    </location>
</feature>
<feature type="compositionally biased region" description="Low complexity" evidence="1">
    <location>
        <begin position="110"/>
        <end position="121"/>
    </location>
</feature>
<feature type="compositionally biased region" description="Low complexity" evidence="1">
    <location>
        <begin position="307"/>
        <end position="333"/>
    </location>
</feature>
<dbReference type="InterPro" id="IPR035899">
    <property type="entry name" value="DBL_dom_sf"/>
</dbReference>
<feature type="compositionally biased region" description="Low complexity" evidence="1">
    <location>
        <begin position="788"/>
        <end position="801"/>
    </location>
</feature>
<sequence>MRSTFYFVALSSPRSIPSSSRSPLLEATPRAQRSLSPSSIATSPTNRRPSYGNQLSVPGSAPGVGDALFDQASLASLPGGSSRHRRGSRSSILASASEAAGTTSDKESIRSAGSSSRISPSTPKQKARRPSRNDDGEGDTSPVSFYSSFEAPLTSPRQSRQGSVQAEPIRLSHIPRSPSPTYLAATHNSPPNGSSRAPPSKHKPASTNQHQRNDATPTKRSVSAQHDTSTNGPGSSSSHSMRSLSSHSWHPHSPTRDPPSSSATNPRTRPSHAESRSVTGDSLDPKPRTISASRSTNVLKRPDDTTTTRPRSKSSTSSSKPSNSQPSVGAQSSSSSVALSKAILAPSTQSTKTLAPVPSKLSLRSRIFGGLRPNSASPTTSSFGSGTETPSPRSPHFSPSIHSEGSHSDHNSRDNGDSHLIDPSKPSSLYSESSQAHGRGYDDDSGELANGELNAIAASARKSSGASSFLRKTMRFKEKPAFLKPRPSVSSMNSDSAASNSTSVPPSPLDPSTNSDAEDAAKNAPIYKQVSGRRGLQYRQAVSDQVNSADGASSKPGSLSPATEGEQVQNVISLLPAVTERDLEISAKLQRSLSYRASVRTDRQDSSSPAVKPPLNDSPSTSQQMAASPLEAGALSRIPRSSSLHGYTGRNSPSIRLPSQTIPEQAAASPSSQIDLPASPRRRPRSGSDHTFSPQIQPRTTSSPMQSSTRRPITAQGSPSPAASPSVGTSSTSRLTQRASRPKTADSGHAYSGSLSSLRDILTVANAISEEGAVYHTPEKAQIARFESNTSLSTASQTAASPDDQRRPGLPPKNPLRKQRPSGASVTSTPSVSGNSPASPHTTGVFPGPSMTRTADDRLLRPASNDPAPRGPISASGSTPSLTDFQTPTSDVARLSPMERQASGDYFLSKEPAGSHDAPLAHVPSRSPGLVHGTRSSSSSPAQASFASTQQLSRAPSTDSTVGWVPRRHERSASDAASSFTELRNPLGMGASTPSLHSESSSGTKKKKEGPGSKIFSFARDITHREGSSDATSTLTSSGTFRLGRSSKSRKADASSRPVIRRLYDGPLETEASASAASGAAANGLHSPMQYNSGVSPGSSVVDLQAASGAGPRTPGTSTTPGSSGQHTGPGKLLRSASSSGSTARDLLSPASGHLLTPKLGNNGSGTFLPRSQSFALPTWSIPQDDLSQEQKRLVKRWFVLRELLETERAYASDLAVARDIYLARAKMRAGITTPLSPLSVRSASIFSQLAPPEPSTHSRSSQPHLQQRGSASVVSPGPSIHSGRSPLPQRALFRNASADGTANATLASPSSVNQMASSASLTSSNPSNRSSMFTVSSQSSQTSDTSQFALSGHPTLGGGLPSQFSIDGKALSPGSGHTPGSGTQTTLPNAGVSPFSSMPATPSISTPSGILPPGFAGSADALPAGSPDAPFSASDVRIIFAQLETCAAFADEMVVMLEGAVGKICSGTAEEACQLLVQGKVIEESETDRVGQAFLKLMPRIEQVYSAYCSRHEASMARLQELLTTQPRVSAFLSECTQAARAYTNAWDLSSLLIKPVQRVLKYPLLLSQILASTSSKHPDMESLSAASVEIQKVADNINEVKKRKDLVEQIVSGKPTKRSTSQRMQHGATKKLLRRQEKVKGLVIGRAEDVLVDDSKYKALVVQFRQLEKATGSFARRCIGWSSSVKDAHVAQLRLLDQWCHAYAVDEIIAGTEAENRLRAFVQLIEGTLLGKFWAQLDVEIRSSLIPAVQRITALFALPQSVIAKRDNREPDYTRYRAEITRGGSKAVDKKLTESATAFIALHTQLMNELPQFNYGVQTLLDLCIESLSRTQASYHLRVHRALIGFWETFGPEGNTDIAHNAETDEKSMRHLNPVKMFWPLHSNMAGFAESLGIVGGNGGGIVGGVVDERPPRSASLSVDSDLLAVGNLSPSSTNHFSPLQSTRALPDAEFASSVPDATSMSQKIESITAAGSEEMLDTASARVNPGPFATPPLGYHRGASASPQLRQAGLLGSPAPIGPAPLAGGSQQQQPTLRTTKSGGGLIGLLRSVGSSSVVGSRKNSQSTDTATESFADGLGSDPPTPISKDTPLVGNSAAVGEPVAPPTLPALTFNSGFFGQSDAVFDSASAHGLGVETDNGSPSAQTPALDEPARTASGSAATATRVVMGTMAAVADSPSTASRGSATKDGHPFIEYAVGDLFRVADHDEVHLFGHSEHGVTGWVERENFVPLS</sequence>
<feature type="compositionally biased region" description="Low complexity" evidence="1">
    <location>
        <begin position="1108"/>
        <end position="1131"/>
    </location>
</feature>
<feature type="compositionally biased region" description="Low complexity" evidence="1">
    <location>
        <begin position="1373"/>
        <end position="1387"/>
    </location>
</feature>
<feature type="compositionally biased region" description="Polar residues" evidence="1">
    <location>
        <begin position="662"/>
        <end position="674"/>
    </location>
</feature>
<feature type="compositionally biased region" description="Polar residues" evidence="1">
    <location>
        <begin position="822"/>
        <end position="842"/>
    </location>
</feature>
<feature type="region of interest" description="Disordered" evidence="1">
    <location>
        <begin position="1249"/>
        <end position="1288"/>
    </location>
</feature>
<accession>A0A0F7S3L3</accession>
<feature type="compositionally biased region" description="Polar residues" evidence="1">
    <location>
        <begin position="2030"/>
        <end position="2040"/>
    </location>
</feature>
<feature type="compositionally biased region" description="Polar residues" evidence="1">
    <location>
        <begin position="875"/>
        <end position="890"/>
    </location>
</feature>
<dbReference type="PROSITE" id="PS50010">
    <property type="entry name" value="DH_2"/>
    <property type="match status" value="1"/>
</dbReference>
<feature type="compositionally biased region" description="Basic and acidic residues" evidence="1">
    <location>
        <begin position="404"/>
        <end position="422"/>
    </location>
</feature>
<proteinExistence type="predicted"/>
<feature type="region of interest" description="Disordered" evidence="1">
    <location>
        <begin position="908"/>
        <end position="1058"/>
    </location>
</feature>
<dbReference type="GO" id="GO:0005737">
    <property type="term" value="C:cytoplasm"/>
    <property type="evidence" value="ECO:0007669"/>
    <property type="project" value="TreeGrafter"/>
</dbReference>
<feature type="region of interest" description="Disordered" evidence="1">
    <location>
        <begin position="1984"/>
        <end position="2003"/>
    </location>
</feature>
<feature type="domain" description="DH" evidence="2">
    <location>
        <begin position="1196"/>
        <end position="1602"/>
    </location>
</feature>
<feature type="compositionally biased region" description="Polar residues" evidence="1">
    <location>
        <begin position="258"/>
        <end position="268"/>
    </location>
</feature>
<organism evidence="3 4">
    <name type="scientific">Sporisorium scitamineum</name>
    <dbReference type="NCBI Taxonomy" id="49012"/>
    <lineage>
        <taxon>Eukaryota</taxon>
        <taxon>Fungi</taxon>
        <taxon>Dikarya</taxon>
        <taxon>Basidiomycota</taxon>
        <taxon>Ustilaginomycotina</taxon>
        <taxon>Ustilaginomycetes</taxon>
        <taxon>Ustilaginales</taxon>
        <taxon>Ustilaginaceae</taxon>
        <taxon>Sporisorium</taxon>
    </lineage>
</organism>
<dbReference type="GO" id="GO:0032955">
    <property type="term" value="P:regulation of division septum assembly"/>
    <property type="evidence" value="ECO:0007669"/>
    <property type="project" value="TreeGrafter"/>
</dbReference>
<dbReference type="GO" id="GO:0035556">
    <property type="term" value="P:intracellular signal transduction"/>
    <property type="evidence" value="ECO:0007669"/>
    <property type="project" value="InterPro"/>
</dbReference>
<feature type="compositionally biased region" description="Polar residues" evidence="1">
    <location>
        <begin position="2061"/>
        <end position="2072"/>
    </location>
</feature>
<feature type="compositionally biased region" description="Low complexity" evidence="1">
    <location>
        <begin position="2011"/>
        <end position="2029"/>
    </location>
</feature>
<dbReference type="SMART" id="SM00325">
    <property type="entry name" value="RhoGEF"/>
    <property type="match status" value="1"/>
</dbReference>
<dbReference type="EMBL" id="CCFA01004169">
    <property type="protein sequence ID" value="CDS01572.1"/>
    <property type="molecule type" value="Genomic_DNA"/>
</dbReference>
<evidence type="ECO:0000313" key="3">
    <source>
        <dbReference type="EMBL" id="CDS01572.1"/>
    </source>
</evidence>
<feature type="compositionally biased region" description="Polar residues" evidence="1">
    <location>
        <begin position="1395"/>
        <end position="1409"/>
    </location>
</feature>
<dbReference type="InterPro" id="IPR051492">
    <property type="entry name" value="Dynamin-Rho_GEF"/>
</dbReference>
<dbReference type="SUPFAM" id="SSF103657">
    <property type="entry name" value="BAR/IMD domain-like"/>
    <property type="match status" value="1"/>
</dbReference>
<feature type="compositionally biased region" description="Polar residues" evidence="1">
    <location>
        <begin position="1029"/>
        <end position="1040"/>
    </location>
</feature>
<protein>
    <recommendedName>
        <fullName evidence="2">DH domain-containing protein</fullName>
    </recommendedName>
</protein>
<feature type="compositionally biased region" description="Polar residues" evidence="1">
    <location>
        <begin position="186"/>
        <end position="197"/>
    </location>
</feature>
<dbReference type="Pfam" id="PF00621">
    <property type="entry name" value="RhoGEF"/>
    <property type="match status" value="1"/>
</dbReference>
<feature type="compositionally biased region" description="Polar residues" evidence="1">
    <location>
        <begin position="689"/>
        <end position="711"/>
    </location>
</feature>
<feature type="compositionally biased region" description="Polar residues" evidence="1">
    <location>
        <begin position="540"/>
        <end position="565"/>
    </location>
</feature>
<feature type="region of interest" description="Disordered" evidence="1">
    <location>
        <begin position="2011"/>
        <end position="2100"/>
    </location>
</feature>
<feature type="compositionally biased region" description="Low complexity" evidence="1">
    <location>
        <begin position="488"/>
        <end position="504"/>
    </location>
</feature>
<gene>
    <name evidence="3" type="primary">SSCI69640.1</name>
</gene>
<dbReference type="InterPro" id="IPR027267">
    <property type="entry name" value="AH/BAR_dom_sf"/>
</dbReference>
<feature type="compositionally biased region" description="Polar residues" evidence="1">
    <location>
        <begin position="374"/>
        <end position="391"/>
    </location>
</feature>
<dbReference type="CDD" id="cd00160">
    <property type="entry name" value="RhoGEF"/>
    <property type="match status" value="1"/>
</dbReference>
<feature type="region of interest" description="Disordered" evidence="1">
    <location>
        <begin position="788"/>
        <end position="895"/>
    </location>
</feature>
<feature type="compositionally biased region" description="Polar residues" evidence="1">
    <location>
        <begin position="952"/>
        <end position="961"/>
    </location>
</feature>
<dbReference type="InterPro" id="IPR000219">
    <property type="entry name" value="DH_dom"/>
</dbReference>
<dbReference type="PROSITE" id="PS00741">
    <property type="entry name" value="DH_1"/>
    <property type="match status" value="1"/>
</dbReference>
<feature type="region of interest" description="Disordered" evidence="1">
    <location>
        <begin position="1091"/>
        <end position="1156"/>
    </location>
</feature>
<feature type="region of interest" description="Disordered" evidence="1">
    <location>
        <begin position="596"/>
        <end position="630"/>
    </location>
</feature>
<feature type="compositionally biased region" description="Polar residues" evidence="1">
    <location>
        <begin position="1256"/>
        <end position="1274"/>
    </location>
</feature>
<feature type="compositionally biased region" description="Low complexity" evidence="1">
    <location>
        <begin position="10"/>
        <end position="25"/>
    </location>
</feature>
<dbReference type="Gene3D" id="1.20.1270.60">
    <property type="entry name" value="Arfaptin homology (AH) domain/BAR domain"/>
    <property type="match status" value="1"/>
</dbReference>
<feature type="compositionally biased region" description="Polar residues" evidence="1">
    <location>
        <begin position="617"/>
        <end position="626"/>
    </location>
</feature>
<keyword evidence="4" id="KW-1185">Reference proteome</keyword>
<name>A0A0F7S3L3_9BASI</name>
<evidence type="ECO:0000259" key="2">
    <source>
        <dbReference type="PROSITE" id="PS50010"/>
    </source>
</evidence>
<feature type="region of interest" description="Disordered" evidence="1">
    <location>
        <begin position="662"/>
        <end position="753"/>
    </location>
</feature>
<dbReference type="GO" id="GO:0005085">
    <property type="term" value="F:guanyl-nucleotide exchange factor activity"/>
    <property type="evidence" value="ECO:0007669"/>
    <property type="project" value="InterPro"/>
</dbReference>
<feature type="compositionally biased region" description="Low complexity" evidence="1">
    <location>
        <begin position="424"/>
        <end position="434"/>
    </location>
</feature>
<feature type="compositionally biased region" description="Low complexity" evidence="1">
    <location>
        <begin position="936"/>
        <end position="951"/>
    </location>
</feature>
<dbReference type="PANTHER" id="PTHR22834">
    <property type="entry name" value="NUCLEAR FUSION PROTEIN FUS2"/>
    <property type="match status" value="1"/>
</dbReference>
<feature type="region of interest" description="Disordered" evidence="1">
    <location>
        <begin position="10"/>
        <end position="333"/>
    </location>
</feature>
<dbReference type="Proteomes" id="UP000242770">
    <property type="component" value="Unassembled WGS sequence"/>
</dbReference>
<evidence type="ECO:0000256" key="1">
    <source>
        <dbReference type="SAM" id="MobiDB-lite"/>
    </source>
</evidence>
<feature type="compositionally biased region" description="Low complexity" evidence="1">
    <location>
        <begin position="235"/>
        <end position="252"/>
    </location>
</feature>
<feature type="compositionally biased region" description="Low complexity" evidence="1">
    <location>
        <begin position="714"/>
        <end position="733"/>
    </location>
</feature>
<feature type="compositionally biased region" description="Polar residues" evidence="1">
    <location>
        <begin position="31"/>
        <end position="57"/>
    </location>
</feature>
<dbReference type="FunFam" id="1.20.900.10:FF:000084">
    <property type="entry name" value="Kalirin RhoGEF kinase a"/>
    <property type="match status" value="1"/>
</dbReference>
<dbReference type="STRING" id="49012.A0A0F7S3L3"/>
<feature type="compositionally biased region" description="Low complexity" evidence="1">
    <location>
        <begin position="1318"/>
        <end position="1348"/>
    </location>
</feature>
<reference evidence="4" key="1">
    <citation type="submission" date="2014-06" db="EMBL/GenBank/DDBJ databases">
        <authorList>
            <person name="Berkman P.J."/>
        </authorList>
    </citation>
    <scope>NUCLEOTIDE SEQUENCE [LARGE SCALE GENOMIC DNA]</scope>
</reference>
<evidence type="ECO:0000313" key="4">
    <source>
        <dbReference type="Proteomes" id="UP000242770"/>
    </source>
</evidence>
<dbReference type="SUPFAM" id="SSF48065">
    <property type="entry name" value="DBL homology domain (DH-domain)"/>
    <property type="match status" value="1"/>
</dbReference>
<dbReference type="Gene3D" id="1.20.900.10">
    <property type="entry name" value="Dbl homology (DH) domain"/>
    <property type="match status" value="2"/>
</dbReference>
<feature type="region of interest" description="Disordered" evidence="1">
    <location>
        <begin position="1318"/>
        <end position="1410"/>
    </location>
</feature>
<feature type="compositionally biased region" description="Polar residues" evidence="1">
    <location>
        <begin position="155"/>
        <end position="164"/>
    </location>
</feature>
<feature type="region of interest" description="Disordered" evidence="1">
    <location>
        <begin position="369"/>
        <end position="447"/>
    </location>
</feature>
<dbReference type="PANTHER" id="PTHR22834:SF20">
    <property type="entry name" value="SH3 DOMAIN-CONTAINING PROTEIN"/>
    <property type="match status" value="1"/>
</dbReference>